<sequence>MAIKKDARPISYNNSAFDDQTLGDKTSIGLSSANSDVFVVQSNGKKSSYSHSEPYGSNPVALQRGFGRSILHALWATRQTEKDLGKDKDLYVKTTIRELIIYLAFVSILCIITFGMASSKTFYFTTVLRTILTERKVSGDGAQPAYDDIGSFDDFWAVMNEPVLKGLFNKKWYNNENLTADQSGYVLFENKILGLPRLRQLRVRNNSCVVHRKFQSSIRECYAPYSSSKEDRNSYGPENKKLLTTPSAWQHKTSSELNGLSSSGLISRYGGGGFVLDLTRDFDIAQSEIANLKTNLWLDRGTRVVFLDFTLYNANINLFCQIKLTVEFPAAGGAIPSKTFSTVKLIRYVSTMDYFVLACEILFIIFTVYYTVEEVLEITRFRLQYFKTIWNVLDVLIICISYVCIGFNVYRQVKVADILDELLNDQSTFADFEFLTYWQLQFNNIIAFTVFLAWIKIFKYVSFNKTMTQLSTTLSRCAKDVLGFSVMFMIVFLAYAQLGYLLFGTMVTDYKTFSTSIFTLFRIILGDFDFDAILDAHRILGPIFFLTYVFFVFFVLLNMFLAIINDTYAEVKNDMSTQESEFELGEYFKKSYGKVLERLHFKRDRVIDIQEALKNADINKDGVIEFEEWRRDLKARGYTDTEIENVFTRYDVDGDGVLRIGEQDTFKNDLSAQENDLNKNIKGFKDGTQDRKLSRKSVQDNTNHITFDEFSILRQRMDRMEYSVGSIVSRIDDVLQKLESMEKVKAKRREALTRILNTMTNENHLNEEHKQERIEKMIREELLENNFDRQTPGAPRYGYQSAPSARPEQIDDEY</sequence>
<dbReference type="PANTHER" id="PTHR10877">
    <property type="entry name" value="POLYCYSTIN FAMILY MEMBER"/>
    <property type="match status" value="1"/>
</dbReference>
<evidence type="ECO:0000256" key="4">
    <source>
        <dbReference type="ARBA" id="ARBA00022448"/>
    </source>
</evidence>
<dbReference type="GO" id="GO:0050982">
    <property type="term" value="P:detection of mechanical stimulus"/>
    <property type="evidence" value="ECO:0007669"/>
    <property type="project" value="TreeGrafter"/>
</dbReference>
<feature type="transmembrane region" description="Helical" evidence="21">
    <location>
        <begin position="392"/>
        <end position="410"/>
    </location>
</feature>
<feature type="domain" description="EF-hand" evidence="22">
    <location>
        <begin position="604"/>
        <end position="639"/>
    </location>
</feature>
<feature type="binding site" evidence="18">
    <location>
        <position position="655"/>
    </location>
    <ligand>
        <name>Ca(2+)</name>
        <dbReference type="ChEBI" id="CHEBI:29108"/>
        <label>2</label>
    </ligand>
</feature>
<feature type="region of interest" description="Disordered" evidence="20">
    <location>
        <begin position="786"/>
        <end position="814"/>
    </location>
</feature>
<reference evidence="23" key="1">
    <citation type="submission" date="2021-02" db="EMBL/GenBank/DDBJ databases">
        <authorList>
            <person name="Nowell W R."/>
        </authorList>
    </citation>
    <scope>NUCLEOTIDE SEQUENCE</scope>
</reference>
<keyword evidence="13" id="KW-1015">Disulfide bond</keyword>
<dbReference type="EMBL" id="CAJOAZ010000865">
    <property type="protein sequence ID" value="CAF3726159.1"/>
    <property type="molecule type" value="Genomic_DNA"/>
</dbReference>
<feature type="transmembrane region" description="Helical" evidence="21">
    <location>
        <begin position="442"/>
        <end position="461"/>
    </location>
</feature>
<keyword evidence="7 21" id="KW-0812">Transmembrane</keyword>
<dbReference type="InterPro" id="IPR013122">
    <property type="entry name" value="PKD1_2_channel"/>
</dbReference>
<keyword evidence="17" id="KW-0968">Cytoplasmic vesicle</keyword>
<dbReference type="Pfam" id="PF20519">
    <property type="entry name" value="Polycystin_dom"/>
    <property type="match status" value="1"/>
</dbReference>
<keyword evidence="18" id="KW-0479">Metal-binding</keyword>
<evidence type="ECO:0000256" key="17">
    <source>
        <dbReference type="ARBA" id="ARBA00023329"/>
    </source>
</evidence>
<keyword evidence="4" id="KW-0813">Transport</keyword>
<evidence type="ECO:0000256" key="9">
    <source>
        <dbReference type="ARBA" id="ARBA00022989"/>
    </source>
</evidence>
<comment type="similarity">
    <text evidence="3">Belongs to the polycystin family.</text>
</comment>
<keyword evidence="15" id="KW-0966">Cell projection</keyword>
<feature type="transmembrane region" description="Helical" evidence="21">
    <location>
        <begin position="99"/>
        <end position="117"/>
    </location>
</feature>
<evidence type="ECO:0000256" key="13">
    <source>
        <dbReference type="ARBA" id="ARBA00023157"/>
    </source>
</evidence>
<dbReference type="InterPro" id="IPR003915">
    <property type="entry name" value="PKD_2"/>
</dbReference>
<dbReference type="InterPro" id="IPR027359">
    <property type="entry name" value="Volt_channel_dom_sf"/>
</dbReference>
<evidence type="ECO:0000256" key="2">
    <source>
        <dbReference type="ARBA" id="ARBA00004541"/>
    </source>
</evidence>
<keyword evidence="9 21" id="KW-1133">Transmembrane helix</keyword>
<gene>
    <name evidence="23" type="ORF">JYZ213_LOCUS12536</name>
    <name evidence="24" type="ORF">OXD698_LOCUS13968</name>
</gene>
<feature type="transmembrane region" description="Helical" evidence="21">
    <location>
        <begin position="481"/>
        <end position="503"/>
    </location>
</feature>
<keyword evidence="10" id="KW-0175">Coiled coil</keyword>
<evidence type="ECO:0000256" key="20">
    <source>
        <dbReference type="SAM" id="MobiDB-lite"/>
    </source>
</evidence>
<dbReference type="SMART" id="SM00054">
    <property type="entry name" value="EFh"/>
    <property type="match status" value="2"/>
</dbReference>
<evidence type="ECO:0000256" key="18">
    <source>
        <dbReference type="PIRSR" id="PIRSR603915-1"/>
    </source>
</evidence>
<keyword evidence="12 21" id="KW-0472">Membrane</keyword>
<dbReference type="Proteomes" id="UP000663845">
    <property type="component" value="Unassembled WGS sequence"/>
</dbReference>
<dbReference type="FunFam" id="1.10.287.70:FF:000055">
    <property type="entry name" value="Polycystic kidney disease 2-like 1"/>
    <property type="match status" value="1"/>
</dbReference>
<evidence type="ECO:0000256" key="15">
    <source>
        <dbReference type="ARBA" id="ARBA00023273"/>
    </source>
</evidence>
<keyword evidence="14" id="KW-0325">Glycoprotein</keyword>
<proteinExistence type="inferred from homology"/>
<evidence type="ECO:0000256" key="5">
    <source>
        <dbReference type="ARBA" id="ARBA00022475"/>
    </source>
</evidence>
<dbReference type="Pfam" id="PF13202">
    <property type="entry name" value="EF-hand_5"/>
    <property type="match status" value="1"/>
</dbReference>
<dbReference type="InterPro" id="IPR002048">
    <property type="entry name" value="EF_hand_dom"/>
</dbReference>
<evidence type="ECO:0000256" key="14">
    <source>
        <dbReference type="ARBA" id="ARBA00023180"/>
    </source>
</evidence>
<dbReference type="Pfam" id="PF08016">
    <property type="entry name" value="PKD_channel"/>
    <property type="match status" value="1"/>
</dbReference>
<evidence type="ECO:0000313" key="25">
    <source>
        <dbReference type="Proteomes" id="UP000663845"/>
    </source>
</evidence>
<evidence type="ECO:0000256" key="7">
    <source>
        <dbReference type="ARBA" id="ARBA00022692"/>
    </source>
</evidence>
<dbReference type="Gene3D" id="1.10.287.70">
    <property type="match status" value="1"/>
</dbReference>
<feature type="binding site" evidence="18">
    <location>
        <position position="651"/>
    </location>
    <ligand>
        <name>Ca(2+)</name>
        <dbReference type="ChEBI" id="CHEBI:29108"/>
        <label>2</label>
    </ligand>
</feature>
<feature type="binding site" evidence="18">
    <location>
        <position position="662"/>
    </location>
    <ligand>
        <name>Ca(2+)</name>
        <dbReference type="ChEBI" id="CHEBI:29108"/>
        <label>2</label>
    </ligand>
</feature>
<keyword evidence="11 18" id="KW-0406">Ion transport</keyword>
<dbReference type="InterPro" id="IPR051223">
    <property type="entry name" value="Polycystin"/>
</dbReference>
<dbReference type="InterPro" id="IPR046791">
    <property type="entry name" value="Polycystin_dom"/>
</dbReference>
<keyword evidence="5" id="KW-1003">Cell membrane</keyword>
<dbReference type="PANTHER" id="PTHR10877:SF183">
    <property type="entry name" value="AT14535P-RELATED"/>
    <property type="match status" value="1"/>
</dbReference>
<comment type="caution">
    <text evidence="23">The sequence shown here is derived from an EMBL/GenBank/DDBJ whole genome shotgun (WGS) entry which is preliminary data.</text>
</comment>
<dbReference type="PROSITE" id="PS00018">
    <property type="entry name" value="EF_HAND_1"/>
    <property type="match status" value="1"/>
</dbReference>
<organism evidence="23 25">
    <name type="scientific">Adineta steineri</name>
    <dbReference type="NCBI Taxonomy" id="433720"/>
    <lineage>
        <taxon>Eukaryota</taxon>
        <taxon>Metazoa</taxon>
        <taxon>Spiralia</taxon>
        <taxon>Gnathifera</taxon>
        <taxon>Rotifera</taxon>
        <taxon>Eurotatoria</taxon>
        <taxon>Bdelloidea</taxon>
        <taxon>Adinetida</taxon>
        <taxon>Adinetidae</taxon>
        <taxon>Adineta</taxon>
    </lineage>
</organism>
<dbReference type="SUPFAM" id="SSF47473">
    <property type="entry name" value="EF-hand"/>
    <property type="match status" value="1"/>
</dbReference>
<evidence type="ECO:0000256" key="21">
    <source>
        <dbReference type="SAM" id="Phobius"/>
    </source>
</evidence>
<accession>A0A814CAP2</accession>
<feature type="transmembrane region" description="Helical" evidence="21">
    <location>
        <begin position="539"/>
        <end position="564"/>
    </location>
</feature>
<dbReference type="Proteomes" id="UP000663844">
    <property type="component" value="Unassembled WGS sequence"/>
</dbReference>
<name>A0A814CAP2_9BILA</name>
<protein>
    <recommendedName>
        <fullName evidence="22">EF-hand domain-containing protein</fullName>
    </recommendedName>
</protein>
<dbReference type="PRINTS" id="PR01433">
    <property type="entry name" value="POLYCYSTIN2"/>
</dbReference>
<evidence type="ECO:0000256" key="16">
    <source>
        <dbReference type="ARBA" id="ARBA00023303"/>
    </source>
</evidence>
<dbReference type="GO" id="GO:0060170">
    <property type="term" value="C:ciliary membrane"/>
    <property type="evidence" value="ECO:0007669"/>
    <property type="project" value="UniProtKB-SubCell"/>
</dbReference>
<dbReference type="SUPFAM" id="SSF81324">
    <property type="entry name" value="Voltage-gated potassium channels"/>
    <property type="match status" value="1"/>
</dbReference>
<dbReference type="EMBL" id="CAJNOG010000098">
    <property type="protein sequence ID" value="CAF0937586.1"/>
    <property type="molecule type" value="Genomic_DNA"/>
</dbReference>
<dbReference type="GO" id="GO:0005509">
    <property type="term" value="F:calcium ion binding"/>
    <property type="evidence" value="ECO:0007669"/>
    <property type="project" value="InterPro"/>
</dbReference>
<evidence type="ECO:0000313" key="24">
    <source>
        <dbReference type="EMBL" id="CAF3726159.1"/>
    </source>
</evidence>
<dbReference type="PROSITE" id="PS50222">
    <property type="entry name" value="EF_HAND_2"/>
    <property type="match status" value="1"/>
</dbReference>
<dbReference type="Gene3D" id="1.20.120.350">
    <property type="entry name" value="Voltage-gated potassium channels. Chain C"/>
    <property type="match status" value="1"/>
</dbReference>
<dbReference type="InterPro" id="IPR011992">
    <property type="entry name" value="EF-hand-dom_pair"/>
</dbReference>
<evidence type="ECO:0000256" key="11">
    <source>
        <dbReference type="ARBA" id="ARBA00023065"/>
    </source>
</evidence>
<evidence type="ECO:0000256" key="12">
    <source>
        <dbReference type="ARBA" id="ARBA00023136"/>
    </source>
</evidence>
<dbReference type="AlphaFoldDB" id="A0A814CAP2"/>
<feature type="binding site" evidence="18">
    <location>
        <position position="653"/>
    </location>
    <ligand>
        <name>Ca(2+)</name>
        <dbReference type="ChEBI" id="CHEBI:29108"/>
        <label>2</label>
    </ligand>
</feature>
<dbReference type="InterPro" id="IPR018247">
    <property type="entry name" value="EF_Hand_1_Ca_BS"/>
</dbReference>
<dbReference type="GO" id="GO:0005262">
    <property type="term" value="F:calcium channel activity"/>
    <property type="evidence" value="ECO:0007669"/>
    <property type="project" value="UniProtKB-KW"/>
</dbReference>
<keyword evidence="18" id="KW-0109">Calcium transport</keyword>
<dbReference type="GO" id="GO:0031410">
    <property type="term" value="C:cytoplasmic vesicle"/>
    <property type="evidence" value="ECO:0007669"/>
    <property type="project" value="UniProtKB-SubCell"/>
</dbReference>
<keyword evidence="16 18" id="KW-0407">Ion channel</keyword>
<evidence type="ECO:0000256" key="19">
    <source>
        <dbReference type="PIRSR" id="PIRSR603915-2"/>
    </source>
</evidence>
<keyword evidence="6 18" id="KW-0107">Calcium channel</keyword>
<evidence type="ECO:0000256" key="1">
    <source>
        <dbReference type="ARBA" id="ARBA00004272"/>
    </source>
</evidence>
<feature type="transmembrane region" description="Helical" evidence="21">
    <location>
        <begin position="354"/>
        <end position="372"/>
    </location>
</feature>
<evidence type="ECO:0000256" key="3">
    <source>
        <dbReference type="ARBA" id="ARBA00007200"/>
    </source>
</evidence>
<feature type="disulfide bond" evidence="19">
    <location>
        <begin position="208"/>
        <end position="221"/>
    </location>
</feature>
<dbReference type="Gene3D" id="1.20.5.340">
    <property type="match status" value="1"/>
</dbReference>
<evidence type="ECO:0000256" key="10">
    <source>
        <dbReference type="ARBA" id="ARBA00023054"/>
    </source>
</evidence>
<evidence type="ECO:0000313" key="23">
    <source>
        <dbReference type="EMBL" id="CAF0937586.1"/>
    </source>
</evidence>
<keyword evidence="8 18" id="KW-0106">Calcium</keyword>
<dbReference type="Gene3D" id="1.10.238.10">
    <property type="entry name" value="EF-hand"/>
    <property type="match status" value="1"/>
</dbReference>
<evidence type="ECO:0000256" key="8">
    <source>
        <dbReference type="ARBA" id="ARBA00022837"/>
    </source>
</evidence>
<comment type="subcellular location">
    <subcellularLocation>
        <location evidence="1">Cell projection</location>
        <location evidence="1">Cilium membrane</location>
        <topology evidence="1">Multi-pass membrane protein</topology>
    </subcellularLocation>
    <subcellularLocation>
        <location evidence="2">Cytoplasmic vesicle</location>
    </subcellularLocation>
</comment>
<evidence type="ECO:0000256" key="6">
    <source>
        <dbReference type="ARBA" id="ARBA00022673"/>
    </source>
</evidence>
<evidence type="ECO:0000259" key="22">
    <source>
        <dbReference type="PROSITE" id="PS50222"/>
    </source>
</evidence>
<dbReference type="CDD" id="cd00051">
    <property type="entry name" value="EFh"/>
    <property type="match status" value="1"/>
</dbReference>